<organism evidence="1 2">
    <name type="scientific">Streptosporangium album</name>
    <dbReference type="NCBI Taxonomy" id="47479"/>
    <lineage>
        <taxon>Bacteria</taxon>
        <taxon>Bacillati</taxon>
        <taxon>Actinomycetota</taxon>
        <taxon>Actinomycetes</taxon>
        <taxon>Streptosporangiales</taxon>
        <taxon>Streptosporangiaceae</taxon>
        <taxon>Streptosporangium</taxon>
    </lineage>
</organism>
<keyword evidence="2" id="KW-1185">Reference proteome</keyword>
<dbReference type="AlphaFoldDB" id="A0A7W7S479"/>
<gene>
    <name evidence="1" type="ORF">FHR32_008009</name>
</gene>
<evidence type="ECO:0000313" key="1">
    <source>
        <dbReference type="EMBL" id="MBB4943609.1"/>
    </source>
</evidence>
<evidence type="ECO:0000313" key="2">
    <source>
        <dbReference type="Proteomes" id="UP000534286"/>
    </source>
</evidence>
<comment type="caution">
    <text evidence="1">The sequence shown here is derived from an EMBL/GenBank/DDBJ whole genome shotgun (WGS) entry which is preliminary data.</text>
</comment>
<proteinExistence type="predicted"/>
<reference evidence="1 2" key="1">
    <citation type="submission" date="2020-08" db="EMBL/GenBank/DDBJ databases">
        <title>Sequencing the genomes of 1000 actinobacteria strains.</title>
        <authorList>
            <person name="Klenk H.-P."/>
        </authorList>
    </citation>
    <scope>NUCLEOTIDE SEQUENCE [LARGE SCALE GENOMIC DNA]</scope>
    <source>
        <strain evidence="1 2">DSM 43023</strain>
    </source>
</reference>
<name>A0A7W7S479_9ACTN</name>
<accession>A0A7W7S479</accession>
<sequence length="31" mass="3608">MNQIRLTCSAACRTQLYLQRKKAQLAQDHSM</sequence>
<dbReference type="EMBL" id="JACHJU010000005">
    <property type="protein sequence ID" value="MBB4943609.1"/>
    <property type="molecule type" value="Genomic_DNA"/>
</dbReference>
<protein>
    <submittedName>
        <fullName evidence="1">Uncharacterized protein</fullName>
    </submittedName>
</protein>
<dbReference type="Proteomes" id="UP000534286">
    <property type="component" value="Unassembled WGS sequence"/>
</dbReference>